<dbReference type="Pfam" id="PF03358">
    <property type="entry name" value="FMN_red"/>
    <property type="match status" value="1"/>
</dbReference>
<evidence type="ECO:0000313" key="4">
    <source>
        <dbReference type="EMBL" id="KSV17984.1"/>
    </source>
</evidence>
<dbReference type="InterPro" id="IPR005025">
    <property type="entry name" value="FMN_Rdtase-like_dom"/>
</dbReference>
<feature type="domain" description="NADPH-dependent FMN reductase-like" evidence="3">
    <location>
        <begin position="1"/>
        <end position="132"/>
    </location>
</feature>
<reference evidence="4 5" key="1">
    <citation type="journal article" date="2015" name="Sci. Rep.">
        <title>A comparative genomics and reductive dehalogenase gene transcription study of two chloroethene-respiring bacteria, Dehalococcoides mccartyi strains MB and 11a.</title>
        <authorList>
            <person name="Low A."/>
            <person name="Shen Z."/>
            <person name="Cheng D."/>
            <person name="Rogers M.J."/>
            <person name="Lee P.K."/>
            <person name="He J."/>
        </authorList>
    </citation>
    <scope>NUCLEOTIDE SEQUENCE [LARGE SCALE GENOMIC DNA]</scope>
    <source>
        <strain evidence="4 5">MB</strain>
    </source>
</reference>
<name>A0A0V8M2S2_9CHLR</name>
<keyword evidence="2" id="KW-0288">FMN</keyword>
<dbReference type="AlphaFoldDB" id="A0A0V8M2S2"/>
<evidence type="ECO:0000256" key="1">
    <source>
        <dbReference type="ARBA" id="ARBA00022630"/>
    </source>
</evidence>
<dbReference type="PANTHER" id="PTHR43278:SF2">
    <property type="entry name" value="IRON-SULFUR FLAVOPROTEIN"/>
    <property type="match status" value="1"/>
</dbReference>
<proteinExistence type="predicted"/>
<dbReference type="OrthoDB" id="9805976at2"/>
<organism evidence="4 5">
    <name type="scientific">Dehalococcoides mccartyi</name>
    <dbReference type="NCBI Taxonomy" id="61435"/>
    <lineage>
        <taxon>Bacteria</taxon>
        <taxon>Bacillati</taxon>
        <taxon>Chloroflexota</taxon>
        <taxon>Dehalococcoidia</taxon>
        <taxon>Dehalococcoidales</taxon>
        <taxon>Dehalococcoidaceae</taxon>
        <taxon>Dehalococcoides</taxon>
    </lineage>
</organism>
<evidence type="ECO:0000256" key="2">
    <source>
        <dbReference type="ARBA" id="ARBA00022643"/>
    </source>
</evidence>
<dbReference type="InterPro" id="IPR029039">
    <property type="entry name" value="Flavoprotein-like_sf"/>
</dbReference>
<keyword evidence="1" id="KW-0285">Flavoprotein</keyword>
<evidence type="ECO:0000313" key="5">
    <source>
        <dbReference type="Proteomes" id="UP000053577"/>
    </source>
</evidence>
<dbReference type="GO" id="GO:0016491">
    <property type="term" value="F:oxidoreductase activity"/>
    <property type="evidence" value="ECO:0007669"/>
    <property type="project" value="InterPro"/>
</dbReference>
<dbReference type="Gene3D" id="3.40.50.360">
    <property type="match status" value="1"/>
</dbReference>
<sequence length="190" mass="21078">MRVLGLSGSPRLGGNSDTLLHEAIRGAKDKGAETHIIYLSDLDIGHCPACDDCFYTGECRYRDDMDEVISQMEKADRIIVSSPIHFMGVSSQLKVMIDRCQSLWARKYKLKTPPLGDDRERKGMFVAAGGMKNGDVFEGARATMRAFFAVLNVKYTYELLISGVDNLGAIQTQSDTLKKAYELGQMLAEK</sequence>
<dbReference type="PANTHER" id="PTHR43278">
    <property type="entry name" value="NAD(P)H-DEPENDENT FMN-CONTAINING OXIDOREDUCTASE YWQN-RELATED"/>
    <property type="match status" value="1"/>
</dbReference>
<dbReference type="Proteomes" id="UP000053577">
    <property type="component" value="Unassembled WGS sequence"/>
</dbReference>
<dbReference type="eggNOG" id="COG0655">
    <property type="taxonomic scope" value="Bacteria"/>
</dbReference>
<dbReference type="PATRIC" id="fig|61435.5.peg.965"/>
<dbReference type="RefSeq" id="WP_041342950.1">
    <property type="nucleotide sequence ID" value="NZ_CP019865.1"/>
</dbReference>
<accession>A0A0V8M2S2</accession>
<dbReference type="EMBL" id="JGYD01000018">
    <property type="protein sequence ID" value="KSV17984.1"/>
    <property type="molecule type" value="Genomic_DNA"/>
</dbReference>
<dbReference type="InterPro" id="IPR051796">
    <property type="entry name" value="ISF_SsuE-like"/>
</dbReference>
<evidence type="ECO:0000259" key="3">
    <source>
        <dbReference type="Pfam" id="PF03358"/>
    </source>
</evidence>
<comment type="caution">
    <text evidence="4">The sequence shown here is derived from an EMBL/GenBank/DDBJ whole genome shotgun (WGS) entry which is preliminary data.</text>
</comment>
<protein>
    <submittedName>
        <fullName evidence="4">Flavodoxin</fullName>
    </submittedName>
</protein>
<dbReference type="SUPFAM" id="SSF52218">
    <property type="entry name" value="Flavoproteins"/>
    <property type="match status" value="1"/>
</dbReference>
<gene>
    <name evidence="4" type="ORF">DA01_04900</name>
</gene>